<proteinExistence type="predicted"/>
<organism evidence="1 2">
    <name type="scientific">Cladonia borealis</name>
    <dbReference type="NCBI Taxonomy" id="184061"/>
    <lineage>
        <taxon>Eukaryota</taxon>
        <taxon>Fungi</taxon>
        <taxon>Dikarya</taxon>
        <taxon>Ascomycota</taxon>
        <taxon>Pezizomycotina</taxon>
        <taxon>Lecanoromycetes</taxon>
        <taxon>OSLEUM clade</taxon>
        <taxon>Lecanoromycetidae</taxon>
        <taxon>Lecanorales</taxon>
        <taxon>Lecanorineae</taxon>
        <taxon>Cladoniaceae</taxon>
        <taxon>Cladonia</taxon>
    </lineage>
</organism>
<sequence length="246" mass="28299">MVVTVISSPWPAAHSSRINLLLNTAYRDNFGPPSRVSKMNKTCKGPYKAPTLPERPNWGADELLKTRVTSRKAVLEEFVHSWNQWADRVDNIFREMSEQADELGATEEDLIKFIQMFSNHPPRPTLHGIEYYQKEERPLTKEFAENVLEARFHVRWNDFSNKLERTYTCMANDLAQCRSWLSSKNASGADFGMSKLSLSDGPSTRTQLQSILRSMLGPGRAFQAVIPIEEHELSRKMDQMDIQERH</sequence>
<dbReference type="Proteomes" id="UP001166286">
    <property type="component" value="Unassembled WGS sequence"/>
</dbReference>
<evidence type="ECO:0000313" key="1">
    <source>
        <dbReference type="EMBL" id="KAK0515405.1"/>
    </source>
</evidence>
<evidence type="ECO:0000313" key="2">
    <source>
        <dbReference type="Proteomes" id="UP001166286"/>
    </source>
</evidence>
<dbReference type="AlphaFoldDB" id="A0AA39R7V2"/>
<gene>
    <name evidence="1" type="ORF">JMJ35_002784</name>
</gene>
<name>A0AA39R7V2_9LECA</name>
<comment type="caution">
    <text evidence="1">The sequence shown here is derived from an EMBL/GenBank/DDBJ whole genome shotgun (WGS) entry which is preliminary data.</text>
</comment>
<accession>A0AA39R7V2</accession>
<dbReference type="EMBL" id="JAFEKC020000004">
    <property type="protein sequence ID" value="KAK0515405.1"/>
    <property type="molecule type" value="Genomic_DNA"/>
</dbReference>
<keyword evidence="2" id="KW-1185">Reference proteome</keyword>
<reference evidence="1" key="1">
    <citation type="submission" date="2023-03" db="EMBL/GenBank/DDBJ databases">
        <title>Complete genome of Cladonia borealis.</title>
        <authorList>
            <person name="Park H."/>
        </authorList>
    </citation>
    <scope>NUCLEOTIDE SEQUENCE</scope>
    <source>
        <strain evidence="1">ANT050790</strain>
    </source>
</reference>
<protein>
    <submittedName>
        <fullName evidence="1">Uncharacterized protein</fullName>
    </submittedName>
</protein>